<organism evidence="2">
    <name type="scientific">Musa acuminata subsp. malaccensis</name>
    <name type="common">Wild banana</name>
    <name type="synonym">Musa malaccensis</name>
    <dbReference type="NCBI Taxonomy" id="214687"/>
    <lineage>
        <taxon>Eukaryota</taxon>
        <taxon>Viridiplantae</taxon>
        <taxon>Streptophyta</taxon>
        <taxon>Embryophyta</taxon>
        <taxon>Tracheophyta</taxon>
        <taxon>Spermatophyta</taxon>
        <taxon>Magnoliopsida</taxon>
        <taxon>Liliopsida</taxon>
        <taxon>Zingiberales</taxon>
        <taxon>Musaceae</taxon>
        <taxon>Musa</taxon>
    </lineage>
</organism>
<accession>A0A8D6ZKQ3</accession>
<reference evidence="2" key="1">
    <citation type="submission" date="2021-03" db="EMBL/GenBank/DDBJ databases">
        <authorList>
            <consortium name="Genoscope - CEA"/>
            <person name="William W."/>
        </authorList>
    </citation>
    <scope>NUCLEOTIDE SEQUENCE</scope>
    <source>
        <strain evidence="2">Doubled-haploid Pahang</strain>
    </source>
</reference>
<dbReference type="EMBL" id="HG996472">
    <property type="protein sequence ID" value="CAG1830964.1"/>
    <property type="molecule type" value="Genomic_DNA"/>
</dbReference>
<gene>
    <name evidence="2" type="ORF">GSMUA_342180.1</name>
</gene>
<protein>
    <submittedName>
        <fullName evidence="2">(wild Malaysian banana) hypothetical protein</fullName>
    </submittedName>
</protein>
<dbReference type="PANTHER" id="PTHR33699">
    <property type="entry name" value="EXPRESSED PROTEIN"/>
    <property type="match status" value="1"/>
</dbReference>
<proteinExistence type="predicted"/>
<dbReference type="PANTHER" id="PTHR33699:SF2">
    <property type="entry name" value="PATHOGENIC TYPE III EFFECTOR AVIRULENCE FACTOR AVR AVRRPT-CLEAVAGE: CLEAVAGE SITE PROTEIN-RELATED"/>
    <property type="match status" value="1"/>
</dbReference>
<evidence type="ECO:0000256" key="1">
    <source>
        <dbReference type="SAM" id="MobiDB-lite"/>
    </source>
</evidence>
<name>A0A8D6ZKQ3_MUSAM</name>
<feature type="region of interest" description="Disordered" evidence="1">
    <location>
        <begin position="54"/>
        <end position="73"/>
    </location>
</feature>
<dbReference type="AlphaFoldDB" id="A0A8D6ZKQ3"/>
<feature type="compositionally biased region" description="Basic residues" evidence="1">
    <location>
        <begin position="54"/>
        <end position="69"/>
    </location>
</feature>
<evidence type="ECO:0000313" key="2">
    <source>
        <dbReference type="EMBL" id="CAG1830964.1"/>
    </source>
</evidence>
<sequence>MTRYKVPAFGHWNFNLYDDIPISQYFESAREYGLIRARFFEGDGEDLFEMLRRKGKKGRDGARKKRNYKKEKVWKPKPVDEDLYKIPPQLLYQMPKKASKFFSYSQSEYKKLWNFCAGCRCLNCIA</sequence>